<sequence>MAPFLAISLCLSIWSTEANAARPRSQQPGATIVINGDPVGSVRARHDEIEEINRLGQRVEIRRGTCMSSCTMFLGADNVCVSPQTSFGFHGPYRFGEKLSQTEFDQWSRIIASYYPAAVRDWYMTKARYKTYTATRLSGAELIRLGVPRCP</sequence>
<reference evidence="2 3" key="1">
    <citation type="submission" date="2017-06" db="EMBL/GenBank/DDBJ databases">
        <title>Celeribacter sp. TSPH2 complete genome sequence.</title>
        <authorList>
            <person name="Woo J.-H."/>
            <person name="Kim H.-S."/>
        </authorList>
    </citation>
    <scope>NUCLEOTIDE SEQUENCE [LARGE SCALE GENOMIC DNA]</scope>
    <source>
        <strain evidence="2 3">TSPH2</strain>
    </source>
</reference>
<keyword evidence="1" id="KW-0732">Signal</keyword>
<dbReference type="AlphaFoldDB" id="A0A291GEZ0"/>
<evidence type="ECO:0000313" key="2">
    <source>
        <dbReference type="EMBL" id="ATG48576.1"/>
    </source>
</evidence>
<gene>
    <name evidence="2" type="ORF">CEW89_14030</name>
</gene>
<keyword evidence="3" id="KW-1185">Reference proteome</keyword>
<dbReference type="EMBL" id="CP022196">
    <property type="protein sequence ID" value="ATG48576.1"/>
    <property type="molecule type" value="Genomic_DNA"/>
</dbReference>
<accession>A0A291GEZ0</accession>
<feature type="signal peptide" evidence="1">
    <location>
        <begin position="1"/>
        <end position="20"/>
    </location>
</feature>
<proteinExistence type="predicted"/>
<dbReference type="STRING" id="1758178.GCA_001550095_01944"/>
<organism evidence="2 3">
    <name type="scientific">Celeribacter ethanolicus</name>
    <dbReference type="NCBI Taxonomy" id="1758178"/>
    <lineage>
        <taxon>Bacteria</taxon>
        <taxon>Pseudomonadati</taxon>
        <taxon>Pseudomonadota</taxon>
        <taxon>Alphaproteobacteria</taxon>
        <taxon>Rhodobacterales</taxon>
        <taxon>Roseobacteraceae</taxon>
        <taxon>Celeribacter</taxon>
    </lineage>
</organism>
<dbReference type="KEGG" id="ceh:CEW89_14030"/>
<evidence type="ECO:0000313" key="3">
    <source>
        <dbReference type="Proteomes" id="UP000217935"/>
    </source>
</evidence>
<evidence type="ECO:0000256" key="1">
    <source>
        <dbReference type="SAM" id="SignalP"/>
    </source>
</evidence>
<dbReference type="Proteomes" id="UP000217935">
    <property type="component" value="Chromosome"/>
</dbReference>
<feature type="chain" id="PRO_5013149372" evidence="1">
    <location>
        <begin position="21"/>
        <end position="151"/>
    </location>
</feature>
<name>A0A291GEZ0_9RHOB</name>
<protein>
    <submittedName>
        <fullName evidence="2">Uncharacterized protein</fullName>
    </submittedName>
</protein>